<feature type="domain" description="CobQ/CobB/MinD/ParA nucleotide binding" evidence="3">
    <location>
        <begin position="5"/>
        <end position="57"/>
    </location>
</feature>
<organism evidence="4">
    <name type="scientific">marine sediment metagenome</name>
    <dbReference type="NCBI Taxonomy" id="412755"/>
    <lineage>
        <taxon>unclassified sequences</taxon>
        <taxon>metagenomes</taxon>
        <taxon>ecological metagenomes</taxon>
    </lineage>
</organism>
<comment type="caution">
    <text evidence="4">The sequence shown here is derived from an EMBL/GenBank/DDBJ whole genome shotgun (WGS) entry which is preliminary data.</text>
</comment>
<proteinExistence type="predicted"/>
<dbReference type="AlphaFoldDB" id="X1IR90"/>
<reference evidence="4" key="1">
    <citation type="journal article" date="2014" name="Front. Microbiol.">
        <title>High frequency of phylogenetically diverse reductive dehalogenase-homologous genes in deep subseafloor sedimentary metagenomes.</title>
        <authorList>
            <person name="Kawai M."/>
            <person name="Futagami T."/>
            <person name="Toyoda A."/>
            <person name="Takaki Y."/>
            <person name="Nishi S."/>
            <person name="Hori S."/>
            <person name="Arai W."/>
            <person name="Tsubouchi T."/>
            <person name="Morono Y."/>
            <person name="Uchiyama I."/>
            <person name="Ito T."/>
            <person name="Fujiyama A."/>
            <person name="Inagaki F."/>
            <person name="Takami H."/>
        </authorList>
    </citation>
    <scope>NUCLEOTIDE SEQUENCE</scope>
    <source>
        <strain evidence="4">Expedition CK06-06</strain>
    </source>
</reference>
<evidence type="ECO:0000259" key="3">
    <source>
        <dbReference type="Pfam" id="PF01656"/>
    </source>
</evidence>
<dbReference type="GO" id="GO:0009898">
    <property type="term" value="C:cytoplasmic side of plasma membrane"/>
    <property type="evidence" value="ECO:0007669"/>
    <property type="project" value="TreeGrafter"/>
</dbReference>
<feature type="non-terminal residue" evidence="4">
    <location>
        <position position="102"/>
    </location>
</feature>
<dbReference type="Gene3D" id="3.40.50.300">
    <property type="entry name" value="P-loop containing nucleotide triphosphate hydrolases"/>
    <property type="match status" value="1"/>
</dbReference>
<dbReference type="InterPro" id="IPR002586">
    <property type="entry name" value="CobQ/CobB/MinD/ParA_Nub-bd_dom"/>
</dbReference>
<dbReference type="InterPro" id="IPR050625">
    <property type="entry name" value="ParA/MinD_ATPase"/>
</dbReference>
<dbReference type="GO" id="GO:0051782">
    <property type="term" value="P:negative regulation of cell division"/>
    <property type="evidence" value="ECO:0007669"/>
    <property type="project" value="TreeGrafter"/>
</dbReference>
<keyword evidence="1" id="KW-0547">Nucleotide-binding</keyword>
<gene>
    <name evidence="4" type="ORF">S03H2_49358</name>
</gene>
<evidence type="ECO:0000313" key="4">
    <source>
        <dbReference type="EMBL" id="GAH71770.1"/>
    </source>
</evidence>
<protein>
    <recommendedName>
        <fullName evidence="3">CobQ/CobB/MinD/ParA nucleotide binding domain-containing protein</fullName>
    </recommendedName>
</protein>
<dbReference type="Pfam" id="PF01656">
    <property type="entry name" value="CbiA"/>
    <property type="match status" value="1"/>
</dbReference>
<evidence type="ECO:0000256" key="2">
    <source>
        <dbReference type="ARBA" id="ARBA00022840"/>
    </source>
</evidence>
<accession>X1IR90</accession>
<sequence length="102" mass="10901">MSLSIAASGKGGVGKTTLCALLVRYFIEMGKKPVLAVDGDPNSSLGALLGMEPERKIGDLREEVNDPANIPSGVPKTRMLETWLNEIIQEGRGFDLLTMGRG</sequence>
<dbReference type="SUPFAM" id="SSF52540">
    <property type="entry name" value="P-loop containing nucleoside triphosphate hydrolases"/>
    <property type="match status" value="1"/>
</dbReference>
<dbReference type="PANTHER" id="PTHR43384">
    <property type="entry name" value="SEPTUM SITE-DETERMINING PROTEIN MIND HOMOLOG, CHLOROPLASTIC-RELATED"/>
    <property type="match status" value="1"/>
</dbReference>
<dbReference type="GO" id="GO:0005524">
    <property type="term" value="F:ATP binding"/>
    <property type="evidence" value="ECO:0007669"/>
    <property type="project" value="UniProtKB-KW"/>
</dbReference>
<name>X1IR90_9ZZZZ</name>
<dbReference type="EMBL" id="BARU01031181">
    <property type="protein sequence ID" value="GAH71770.1"/>
    <property type="molecule type" value="Genomic_DNA"/>
</dbReference>
<dbReference type="PANTHER" id="PTHR43384:SF6">
    <property type="entry name" value="SEPTUM SITE-DETERMINING PROTEIN MIND HOMOLOG, CHLOROPLASTIC"/>
    <property type="match status" value="1"/>
</dbReference>
<dbReference type="InterPro" id="IPR027417">
    <property type="entry name" value="P-loop_NTPase"/>
</dbReference>
<keyword evidence="2" id="KW-0067">ATP-binding</keyword>
<evidence type="ECO:0000256" key="1">
    <source>
        <dbReference type="ARBA" id="ARBA00022741"/>
    </source>
</evidence>
<dbReference type="GO" id="GO:0016887">
    <property type="term" value="F:ATP hydrolysis activity"/>
    <property type="evidence" value="ECO:0007669"/>
    <property type="project" value="TreeGrafter"/>
</dbReference>
<dbReference type="GO" id="GO:0005829">
    <property type="term" value="C:cytosol"/>
    <property type="evidence" value="ECO:0007669"/>
    <property type="project" value="TreeGrafter"/>
</dbReference>